<accession>A0A0U5JBA6</accession>
<dbReference type="AlphaFoldDB" id="A0A0U5JBA6"/>
<proteinExistence type="predicted"/>
<evidence type="ECO:0000313" key="2">
    <source>
        <dbReference type="Proteomes" id="UP000069902"/>
    </source>
</evidence>
<gene>
    <name evidence="1" type="ORF">PNK_1518</name>
</gene>
<dbReference type="KEGG" id="pnl:PNK_1518"/>
<reference evidence="2" key="1">
    <citation type="submission" date="2015-09" db="EMBL/GenBank/DDBJ databases">
        <authorList>
            <person name="Bertelli C."/>
        </authorList>
    </citation>
    <scope>NUCLEOTIDE SEQUENCE [LARGE SCALE GENOMIC DNA]</scope>
    <source>
        <strain evidence="2">KNic</strain>
    </source>
</reference>
<evidence type="ECO:0000313" key="1">
    <source>
        <dbReference type="EMBL" id="CUI17128.1"/>
    </source>
</evidence>
<keyword evidence="2" id="KW-1185">Reference proteome</keyword>
<dbReference type="RefSeq" id="WP_059061280.1">
    <property type="nucleotide sequence ID" value="NZ_LN879502.1"/>
</dbReference>
<dbReference type="InParanoid" id="A0A0U5JBA6"/>
<dbReference type="EMBL" id="LN879502">
    <property type="protein sequence ID" value="CUI17128.1"/>
    <property type="molecule type" value="Genomic_DNA"/>
</dbReference>
<sequence length="672" mass="76961">MPTLNDIRLREILGELSQPAVNIDEVECFRDLYVSGSVTQNNHQRLTHLVKVVNQMLEQLERKKVKIFDAGRPELDGQAASYRARFQPYFQAAPYVKARLDQMRQVDPKLEEAHQLLCRQEVGLRYRIGASNGGLDPLAAPDPDCLAKLEDYAREWKRGQKLAVNREINELEHAQLQEAARYPEWVALLEEDKAYCKEFMGWAIQHYNPPAVFIQYEALRKKIKASLISSALGYSRNLDNEILSIQTAASRVDGIAKKALTFLLYQANDFKEFDPAKQERVSILKPESEIHFESGNYHLSVKEFFDKWALKDQREVELSLSAWGFINYHPVHGPWNADAQMFDEAPLTTLNREDWYEHVPPARIVTQEELERVYGDEVRGKNVFFKVMAARKNLDLTALDCHAFWQIYVSMGNGQWKVINPGVYAYRFAQGVWDGIKLFCATVKRVLCLMDQNSYYTHRIRAAYPVFPTAAESGHLLDRIYDVLTSQAVFQFSGRNCAYCVQKNTQRAINNMPNFYRMPIVNVKTGIGPLDNLLGWASKKSEWIQHLIVGTLQRMLGSARGLYIPRAVADDQGIRQEETWQSVNEFLGRKGDFIHNPAFLVHQITEAKRTGEGPFANGELFWTHTDERLLTRNEPTPNLGEHYLAAFEMPEAAKTTLDLQQPVNPDLIFVGG</sequence>
<organism evidence="1 2">
    <name type="scientific">Candidatus Protochlamydia naegleriophila</name>
    <dbReference type="NCBI Taxonomy" id="389348"/>
    <lineage>
        <taxon>Bacteria</taxon>
        <taxon>Pseudomonadati</taxon>
        <taxon>Chlamydiota</taxon>
        <taxon>Chlamydiia</taxon>
        <taxon>Parachlamydiales</taxon>
        <taxon>Parachlamydiaceae</taxon>
        <taxon>Candidatus Protochlamydia</taxon>
    </lineage>
</organism>
<dbReference type="PATRIC" id="fig|389348.3.peg.1701"/>
<protein>
    <submittedName>
        <fullName evidence="1">Uncharacterized protein</fullName>
    </submittedName>
</protein>
<name>A0A0U5JBA6_9BACT</name>
<dbReference type="Proteomes" id="UP000069902">
    <property type="component" value="Chromosome cPNK"/>
</dbReference>